<protein>
    <recommendedName>
        <fullName evidence="9">Hydroxylysine kinase</fullName>
        <ecNumber evidence="8">2.7.1.81</ecNumber>
    </recommendedName>
</protein>
<dbReference type="STRING" id="7918.ENSLOCP00000010479"/>
<organism evidence="11 12">
    <name type="scientific">Lepisosteus oculatus</name>
    <name type="common">Spotted gar</name>
    <dbReference type="NCBI Taxonomy" id="7918"/>
    <lineage>
        <taxon>Eukaryota</taxon>
        <taxon>Metazoa</taxon>
        <taxon>Chordata</taxon>
        <taxon>Craniata</taxon>
        <taxon>Vertebrata</taxon>
        <taxon>Euteleostomi</taxon>
        <taxon>Actinopterygii</taxon>
        <taxon>Neopterygii</taxon>
        <taxon>Holostei</taxon>
        <taxon>Semionotiformes</taxon>
        <taxon>Lepisosteidae</taxon>
        <taxon>Lepisosteus</taxon>
    </lineage>
</organism>
<evidence type="ECO:0000256" key="3">
    <source>
        <dbReference type="ARBA" id="ARBA00022490"/>
    </source>
</evidence>
<accession>W5MQ20</accession>
<proteinExistence type="inferred from homology"/>
<dbReference type="EMBL" id="AHAT01034271">
    <property type="status" value="NOT_ANNOTATED_CDS"/>
    <property type="molecule type" value="Genomic_DNA"/>
</dbReference>
<evidence type="ECO:0000256" key="6">
    <source>
        <dbReference type="ARBA" id="ARBA00036820"/>
    </source>
</evidence>
<evidence type="ECO:0000256" key="7">
    <source>
        <dbReference type="ARBA" id="ARBA00037368"/>
    </source>
</evidence>
<evidence type="ECO:0000256" key="4">
    <source>
        <dbReference type="ARBA" id="ARBA00022679"/>
    </source>
</evidence>
<dbReference type="Pfam" id="PF01636">
    <property type="entry name" value="APH"/>
    <property type="match status" value="1"/>
</dbReference>
<dbReference type="EC" id="2.7.1.81" evidence="8"/>
<evidence type="ECO:0000256" key="1">
    <source>
        <dbReference type="ARBA" id="ARBA00004496"/>
    </source>
</evidence>
<dbReference type="HOGENOM" id="CLU_042971_1_1_1"/>
<dbReference type="FunFam" id="3.90.1200.10:FF:000007">
    <property type="entry name" value="hydroxylysine kinase isoform X1"/>
    <property type="match status" value="1"/>
</dbReference>
<dbReference type="FunFam" id="3.30.200.20:FF:000549">
    <property type="entry name" value="hydroxylysine kinase"/>
    <property type="match status" value="1"/>
</dbReference>
<evidence type="ECO:0000256" key="9">
    <source>
        <dbReference type="ARBA" id="ARBA00040505"/>
    </source>
</evidence>
<dbReference type="SUPFAM" id="SSF56112">
    <property type="entry name" value="Protein kinase-like (PK-like)"/>
    <property type="match status" value="1"/>
</dbReference>
<evidence type="ECO:0000256" key="8">
    <source>
        <dbReference type="ARBA" id="ARBA00038873"/>
    </source>
</evidence>
<dbReference type="AlphaFoldDB" id="W5MQ20"/>
<dbReference type="InParanoid" id="W5MQ20"/>
<dbReference type="EMBL" id="AHAT01034270">
    <property type="status" value="NOT_ANNOTATED_CDS"/>
    <property type="molecule type" value="Genomic_DNA"/>
</dbReference>
<evidence type="ECO:0000313" key="12">
    <source>
        <dbReference type="Proteomes" id="UP000018468"/>
    </source>
</evidence>
<dbReference type="EMBL" id="AHAT01034272">
    <property type="status" value="NOT_ANNOTATED_CDS"/>
    <property type="molecule type" value="Genomic_DNA"/>
</dbReference>
<evidence type="ECO:0000256" key="5">
    <source>
        <dbReference type="ARBA" id="ARBA00022777"/>
    </source>
</evidence>
<comment type="function">
    <text evidence="7">Catalyzes the GTP-dependent phosphorylation of 5-hydroxy-L-lysine.</text>
</comment>
<dbReference type="GO" id="GO:0005737">
    <property type="term" value="C:cytoplasm"/>
    <property type="evidence" value="ECO:0007669"/>
    <property type="project" value="UniProtKB-SubCell"/>
</dbReference>
<evidence type="ECO:0000259" key="10">
    <source>
        <dbReference type="Pfam" id="PF01636"/>
    </source>
</evidence>
<dbReference type="Bgee" id="ENSLOCG00000008619">
    <property type="expression patterns" value="Expressed in intestine and 12 other cell types or tissues"/>
</dbReference>
<dbReference type="GeneTree" id="ENSGT00390000011314"/>
<name>W5MQ20_LEPOC</name>
<dbReference type="Ensembl" id="ENSLOCT00000010494.1">
    <property type="protein sequence ID" value="ENSLOCP00000010479.1"/>
    <property type="gene ID" value="ENSLOCG00000008619.1"/>
</dbReference>
<evidence type="ECO:0000313" key="11">
    <source>
        <dbReference type="Ensembl" id="ENSLOCP00000010479.1"/>
    </source>
</evidence>
<comment type="catalytic activity">
    <reaction evidence="6">
        <text>(5R)-5-hydroxy-L-lysine + GTP = (5R)-5-phosphooxy-L-lysine + GDP + H(+)</text>
        <dbReference type="Rhea" id="RHEA:19049"/>
        <dbReference type="ChEBI" id="CHEBI:15378"/>
        <dbReference type="ChEBI" id="CHEBI:37565"/>
        <dbReference type="ChEBI" id="CHEBI:57882"/>
        <dbReference type="ChEBI" id="CHEBI:58189"/>
        <dbReference type="ChEBI" id="CHEBI:58357"/>
        <dbReference type="EC" id="2.7.1.81"/>
    </reaction>
</comment>
<keyword evidence="4" id="KW-0808">Transferase</keyword>
<dbReference type="Gene3D" id="3.90.1200.10">
    <property type="match status" value="1"/>
</dbReference>
<reference evidence="12" key="1">
    <citation type="submission" date="2011-12" db="EMBL/GenBank/DDBJ databases">
        <title>The Draft Genome of Lepisosteus oculatus.</title>
        <authorList>
            <consortium name="The Broad Institute Genome Assembly &amp; Analysis Group"/>
            <consortium name="Computational R&amp;D Group"/>
            <consortium name="and Sequencing Platform"/>
            <person name="Di Palma F."/>
            <person name="Alfoldi J."/>
            <person name="Johnson J."/>
            <person name="Berlin A."/>
            <person name="Gnerre S."/>
            <person name="Jaffe D."/>
            <person name="MacCallum I."/>
            <person name="Young S."/>
            <person name="Walker B.J."/>
            <person name="Lander E.S."/>
            <person name="Lindblad-Toh K."/>
        </authorList>
    </citation>
    <scope>NUCLEOTIDE SEQUENCE [LARGE SCALE GENOMIC DNA]</scope>
</reference>
<sequence>GNMSTEFPKPHLSEAQARELVERVFGLRVDSLRPLPSYDDQNFHVAESGGGEYVLKIMNSADSHNSGLIEVQTHTMMFLRECGLPTSSVARTQRGETMSLETIDCGSGSKGYIVRLLTYLPGTPVAKIPSTPQILYEVGRMAAMLNRALLKMEHPQLQSLKRENFFWSLYSVPLIESYLFVMDGDPIQHVVRNVIQLYKRQIQPRLGSFRQCILHGDFNDHNILIEPDGPAEGALISSEGQQLQKRYRISGILDFGDMSWGCLVFEVAITIMYMMIESQTPMEVGGPVLAGYESVTPLTEEERDVVFLLVLCRFCQSLVRARHTVLQDPENEEYLMITSRKGGTLLAQLWEMGKEVVERLWFDSARSYQSSRTGV</sequence>
<dbReference type="PANTHER" id="PTHR21064:SF1">
    <property type="entry name" value="HYDROXYLYSINE KINASE"/>
    <property type="match status" value="1"/>
</dbReference>
<evidence type="ECO:0000256" key="2">
    <source>
        <dbReference type="ARBA" id="ARBA00006219"/>
    </source>
</evidence>
<keyword evidence="12" id="KW-1185">Reference proteome</keyword>
<comment type="subcellular location">
    <subcellularLocation>
        <location evidence="1">Cytoplasm</location>
    </subcellularLocation>
</comment>
<dbReference type="eggNOG" id="ENOG502QT7T">
    <property type="taxonomic scope" value="Eukaryota"/>
</dbReference>
<keyword evidence="5" id="KW-0418">Kinase</keyword>
<dbReference type="GO" id="GO:0019202">
    <property type="term" value="F:amino acid kinase activity"/>
    <property type="evidence" value="ECO:0000318"/>
    <property type="project" value="GO_Central"/>
</dbReference>
<feature type="domain" description="Aminoglycoside phosphotransferase" evidence="10">
    <location>
        <begin position="32"/>
        <end position="229"/>
    </location>
</feature>
<keyword evidence="3" id="KW-0963">Cytoplasm</keyword>
<dbReference type="InterPro" id="IPR002575">
    <property type="entry name" value="Aminoglycoside_PTrfase"/>
</dbReference>
<dbReference type="InterPro" id="IPR011009">
    <property type="entry name" value="Kinase-like_dom_sf"/>
</dbReference>
<reference evidence="11" key="3">
    <citation type="submission" date="2025-09" db="UniProtKB">
        <authorList>
            <consortium name="Ensembl"/>
        </authorList>
    </citation>
    <scope>IDENTIFICATION</scope>
</reference>
<comment type="similarity">
    <text evidence="2">Belongs to the aminoglycoside phosphotransferase family.</text>
</comment>
<dbReference type="InterPro" id="IPR050249">
    <property type="entry name" value="Pseudomonas-type_ThrB"/>
</dbReference>
<dbReference type="FunCoup" id="W5MQ20">
    <property type="interactions" value="497"/>
</dbReference>
<dbReference type="GO" id="GO:0047992">
    <property type="term" value="F:hydroxylysine kinase activity"/>
    <property type="evidence" value="ECO:0007669"/>
    <property type="project" value="UniProtKB-EC"/>
</dbReference>
<dbReference type="OMA" id="AAHSCQL"/>
<dbReference type="Proteomes" id="UP000018468">
    <property type="component" value="Linkage group LG14"/>
</dbReference>
<dbReference type="Gene3D" id="3.30.200.20">
    <property type="entry name" value="Phosphorylase Kinase, domain 1"/>
    <property type="match status" value="1"/>
</dbReference>
<dbReference type="PANTHER" id="PTHR21064">
    <property type="entry name" value="AMINOGLYCOSIDE PHOSPHOTRANSFERASE DOMAIN-CONTAINING PROTEIN-RELATED"/>
    <property type="match status" value="1"/>
</dbReference>
<reference evidence="11" key="2">
    <citation type="submission" date="2025-08" db="UniProtKB">
        <authorList>
            <consortium name="Ensembl"/>
        </authorList>
    </citation>
    <scope>IDENTIFICATION</scope>
</reference>